<comment type="caution">
    <text evidence="1">The sequence shown here is derived from an EMBL/GenBank/DDBJ whole genome shotgun (WGS) entry which is preliminary data.</text>
</comment>
<evidence type="ECO:0000313" key="1">
    <source>
        <dbReference type="EMBL" id="TYS88267.1"/>
    </source>
</evidence>
<dbReference type="RefSeq" id="WP_148967559.1">
    <property type="nucleotide sequence ID" value="NZ_JBNIKW010000001.1"/>
</dbReference>
<accession>A0A5D4U334</accession>
<dbReference type="GO" id="GO:0003677">
    <property type="term" value="F:DNA binding"/>
    <property type="evidence" value="ECO:0007669"/>
    <property type="project" value="UniProtKB-KW"/>
</dbReference>
<keyword evidence="1" id="KW-0238">DNA-binding</keyword>
<dbReference type="Proteomes" id="UP000324269">
    <property type="component" value="Unassembled WGS sequence"/>
</dbReference>
<name>A0A5D4U334_9BACI</name>
<sequence>MTNNPTPESELPKMSKPANRELHNAGFYRLEQFSSVSESDILKIHGVGPKAVRILNEALKEKGLSFAKKS</sequence>
<dbReference type="AlphaFoldDB" id="A0A5D4U334"/>
<dbReference type="Gene3D" id="1.10.150.20">
    <property type="entry name" value="5' to 3' exonuclease, C-terminal subdomain"/>
    <property type="match status" value="1"/>
</dbReference>
<protein>
    <submittedName>
        <fullName evidence="1">DNA-binding protein</fullName>
    </submittedName>
</protein>
<evidence type="ECO:0000313" key="2">
    <source>
        <dbReference type="Proteomes" id="UP000324269"/>
    </source>
</evidence>
<dbReference type="SUPFAM" id="SSF47789">
    <property type="entry name" value="C-terminal domain of RNA polymerase alpha subunit"/>
    <property type="match status" value="1"/>
</dbReference>
<gene>
    <name evidence="1" type="ORF">FZC85_02170</name>
</gene>
<proteinExistence type="predicted"/>
<dbReference type="EMBL" id="VTEZ01000001">
    <property type="protein sequence ID" value="TYS88267.1"/>
    <property type="molecule type" value="Genomic_DNA"/>
</dbReference>
<organism evidence="1 2">
    <name type="scientific">Rossellomorea aquimaris</name>
    <dbReference type="NCBI Taxonomy" id="189382"/>
    <lineage>
        <taxon>Bacteria</taxon>
        <taxon>Bacillati</taxon>
        <taxon>Bacillota</taxon>
        <taxon>Bacilli</taxon>
        <taxon>Bacillales</taxon>
        <taxon>Bacillaceae</taxon>
        <taxon>Rossellomorea</taxon>
    </lineage>
</organism>
<dbReference type="OrthoDB" id="7950977at2"/>
<reference evidence="1 2" key="1">
    <citation type="submission" date="2019-08" db="EMBL/GenBank/DDBJ databases">
        <title>Bacillus genomes from the desert of Cuatro Cienegas, Coahuila.</title>
        <authorList>
            <person name="Olmedo-Alvarez G."/>
        </authorList>
    </citation>
    <scope>NUCLEOTIDE SEQUENCE [LARGE SCALE GENOMIC DNA]</scope>
    <source>
        <strain evidence="1 2">CH87b_3T</strain>
    </source>
</reference>